<dbReference type="RefSeq" id="WP_073283992.1">
    <property type="nucleotide sequence ID" value="NZ_FRCP01000007.1"/>
</dbReference>
<proteinExistence type="predicted"/>
<dbReference type="OrthoDB" id="1096764at2"/>
<sequence length="157" mass="17610">MRKSLEQQDSLNKARCKQLKDIRKNMADELGISLNQTECQNNGYCSGTCPKCQAEEKLLNDTIKKQQHKGNTWKQKTMVAGLLVATTLTMSSCTLNSNDNLELGGEAVIDENIDNNNQLNGDVAWTDEDEEQTPPVDQECDTNSNSSTIYFRDYVKP</sequence>
<name>A0A1M7GN04_9FIRM</name>
<dbReference type="STRING" id="1120996.SAMN02746066_01017"/>
<gene>
    <name evidence="1" type="ORF">SAMN02746066_01017</name>
</gene>
<accession>A0A1M7GN04</accession>
<dbReference type="Proteomes" id="UP000184038">
    <property type="component" value="Unassembled WGS sequence"/>
</dbReference>
<evidence type="ECO:0000313" key="2">
    <source>
        <dbReference type="Proteomes" id="UP000184038"/>
    </source>
</evidence>
<organism evidence="1 2">
    <name type="scientific">Anaerosporobacter mobilis DSM 15930</name>
    <dbReference type="NCBI Taxonomy" id="1120996"/>
    <lineage>
        <taxon>Bacteria</taxon>
        <taxon>Bacillati</taxon>
        <taxon>Bacillota</taxon>
        <taxon>Clostridia</taxon>
        <taxon>Lachnospirales</taxon>
        <taxon>Lachnospiraceae</taxon>
        <taxon>Anaerosporobacter</taxon>
    </lineage>
</organism>
<protein>
    <submittedName>
        <fullName evidence="1">Uncharacterized protein</fullName>
    </submittedName>
</protein>
<dbReference type="EMBL" id="FRCP01000007">
    <property type="protein sequence ID" value="SHM17673.1"/>
    <property type="molecule type" value="Genomic_DNA"/>
</dbReference>
<keyword evidence="2" id="KW-1185">Reference proteome</keyword>
<evidence type="ECO:0000313" key="1">
    <source>
        <dbReference type="EMBL" id="SHM17673.1"/>
    </source>
</evidence>
<reference evidence="1 2" key="1">
    <citation type="submission" date="2016-11" db="EMBL/GenBank/DDBJ databases">
        <authorList>
            <person name="Jaros S."/>
            <person name="Januszkiewicz K."/>
            <person name="Wedrychowicz H."/>
        </authorList>
    </citation>
    <scope>NUCLEOTIDE SEQUENCE [LARGE SCALE GENOMIC DNA]</scope>
    <source>
        <strain evidence="1 2">DSM 15930</strain>
    </source>
</reference>
<dbReference type="AlphaFoldDB" id="A0A1M7GN04"/>